<feature type="transmembrane region" description="Helical" evidence="9">
    <location>
        <begin position="73"/>
        <end position="95"/>
    </location>
</feature>
<evidence type="ECO:0000313" key="12">
    <source>
        <dbReference type="Proteomes" id="UP000683551"/>
    </source>
</evidence>
<feature type="transmembrane region" description="Helical" evidence="9">
    <location>
        <begin position="150"/>
        <end position="178"/>
    </location>
</feature>
<comment type="subcellular location">
    <subcellularLocation>
        <location evidence="9">Cell inner membrane</location>
        <topology evidence="9">Multi-pass membrane protein</topology>
    </subcellularLocation>
    <subcellularLocation>
        <location evidence="1">Cell membrane</location>
        <topology evidence="1">Multi-pass membrane protein</topology>
    </subcellularLocation>
</comment>
<dbReference type="PROSITE" id="PS51012">
    <property type="entry name" value="ABC_TM2"/>
    <property type="match status" value="1"/>
</dbReference>
<feature type="transmembrane region" description="Helical" evidence="9">
    <location>
        <begin position="115"/>
        <end position="138"/>
    </location>
</feature>
<feature type="transmembrane region" description="Helical" evidence="9">
    <location>
        <begin position="184"/>
        <end position="200"/>
    </location>
</feature>
<feature type="transmembrane region" description="Helical" evidence="9">
    <location>
        <begin position="237"/>
        <end position="255"/>
    </location>
</feature>
<dbReference type="GO" id="GO:0015920">
    <property type="term" value="P:lipopolysaccharide transport"/>
    <property type="evidence" value="ECO:0007669"/>
    <property type="project" value="TreeGrafter"/>
</dbReference>
<evidence type="ECO:0000313" key="11">
    <source>
        <dbReference type="EMBL" id="QWY78627.1"/>
    </source>
</evidence>
<feature type="transmembrane region" description="Helical" evidence="9">
    <location>
        <begin position="37"/>
        <end position="61"/>
    </location>
</feature>
<organism evidence="11 12">
    <name type="scientific">Ferrovum myxofaciens</name>
    <dbReference type="NCBI Taxonomy" id="416213"/>
    <lineage>
        <taxon>Bacteria</taxon>
        <taxon>Pseudomonadati</taxon>
        <taxon>Pseudomonadota</taxon>
        <taxon>Betaproteobacteria</taxon>
        <taxon>Ferrovales</taxon>
        <taxon>Ferrovaceae</taxon>
        <taxon>Ferrovum</taxon>
    </lineage>
</organism>
<sequence>MRFFWDPLTLPARHRVLLRRLARREFEARYRGSILGLAWAVITPVAMMAVYTFVFHSVLAARWPGHAVDDRMGYALNLLAGLIVFNVIAECLGRAPRLILENPSYVKKLVFPVEILPVVALLGAMISASIGCLVLLLIQWTMVGPPSLAILLLPLLVMPLLFLCLGATYLLAALGVFLRDIGQIIGPLVMVLMFLSPVFYPAESVPQPWRDWLVLNPLAATIGWVRGAVLLGNLPSAGTYFGQLVAGILFLALGYRTFMALRPSFADVV</sequence>
<dbReference type="Pfam" id="PF01061">
    <property type="entry name" value="ABC2_membrane"/>
    <property type="match status" value="1"/>
</dbReference>
<evidence type="ECO:0000256" key="4">
    <source>
        <dbReference type="ARBA" id="ARBA00022475"/>
    </source>
</evidence>
<accession>A0A9E6N0M1</accession>
<keyword evidence="8 9" id="KW-0472">Membrane</keyword>
<evidence type="ECO:0000256" key="5">
    <source>
        <dbReference type="ARBA" id="ARBA00022692"/>
    </source>
</evidence>
<keyword evidence="5 9" id="KW-0812">Transmembrane</keyword>
<gene>
    <name evidence="11" type="ORF">JZL65_06080</name>
</gene>
<keyword evidence="4 9" id="KW-1003">Cell membrane</keyword>
<dbReference type="EMBL" id="CP071137">
    <property type="protein sequence ID" value="QWY78627.1"/>
    <property type="molecule type" value="Genomic_DNA"/>
</dbReference>
<name>A0A9E6N0M1_9PROT</name>
<dbReference type="GeneID" id="301709332"/>
<dbReference type="AlphaFoldDB" id="A0A9E6N0M1"/>
<dbReference type="PANTHER" id="PTHR30413:SF10">
    <property type="entry name" value="CAPSULE POLYSACCHARIDE EXPORT INNER-MEMBRANE PROTEIN CTRC"/>
    <property type="match status" value="1"/>
</dbReference>
<keyword evidence="7" id="KW-0762">Sugar transport</keyword>
<evidence type="ECO:0000256" key="9">
    <source>
        <dbReference type="RuleBase" id="RU361157"/>
    </source>
</evidence>
<dbReference type="InterPro" id="IPR047817">
    <property type="entry name" value="ABC2_TM_bact-type"/>
</dbReference>
<evidence type="ECO:0000259" key="10">
    <source>
        <dbReference type="PROSITE" id="PS51012"/>
    </source>
</evidence>
<dbReference type="RefSeq" id="WP_273121887.1">
    <property type="nucleotide sequence ID" value="NZ_CP053675.1"/>
</dbReference>
<feature type="domain" description="ABC transmembrane type-2" evidence="10">
    <location>
        <begin position="35"/>
        <end position="261"/>
    </location>
</feature>
<evidence type="ECO:0000256" key="8">
    <source>
        <dbReference type="ARBA" id="ARBA00023136"/>
    </source>
</evidence>
<evidence type="ECO:0000256" key="7">
    <source>
        <dbReference type="ARBA" id="ARBA00023047"/>
    </source>
</evidence>
<dbReference type="PANTHER" id="PTHR30413">
    <property type="entry name" value="INNER MEMBRANE TRANSPORT PERMEASE"/>
    <property type="match status" value="1"/>
</dbReference>
<keyword evidence="7" id="KW-0625">Polysaccharide transport</keyword>
<protein>
    <recommendedName>
        <fullName evidence="9">Transport permease protein</fullName>
    </recommendedName>
</protein>
<dbReference type="InterPro" id="IPR013525">
    <property type="entry name" value="ABC2_TM"/>
</dbReference>
<comment type="similarity">
    <text evidence="2 9">Belongs to the ABC-2 integral membrane protein family.</text>
</comment>
<dbReference type="Proteomes" id="UP000683551">
    <property type="component" value="Chromosome"/>
</dbReference>
<feature type="transmembrane region" description="Helical" evidence="9">
    <location>
        <begin position="212"/>
        <end position="231"/>
    </location>
</feature>
<dbReference type="GO" id="GO:0005886">
    <property type="term" value="C:plasma membrane"/>
    <property type="evidence" value="ECO:0007669"/>
    <property type="project" value="UniProtKB-SubCell"/>
</dbReference>
<keyword evidence="6 9" id="KW-1133">Transmembrane helix</keyword>
<evidence type="ECO:0000256" key="6">
    <source>
        <dbReference type="ARBA" id="ARBA00022989"/>
    </source>
</evidence>
<evidence type="ECO:0000256" key="3">
    <source>
        <dbReference type="ARBA" id="ARBA00022448"/>
    </source>
</evidence>
<dbReference type="GO" id="GO:0140359">
    <property type="term" value="F:ABC-type transporter activity"/>
    <property type="evidence" value="ECO:0007669"/>
    <property type="project" value="InterPro"/>
</dbReference>
<evidence type="ECO:0000256" key="2">
    <source>
        <dbReference type="ARBA" id="ARBA00007783"/>
    </source>
</evidence>
<reference evidence="11" key="1">
    <citation type="submission" date="2021-02" db="EMBL/GenBank/DDBJ databases">
        <title>Comparative genomics of Ferrovum myxofaciens strains, predominant extremophile bacteria forming large biofilm stalactites in acid mine ecosystems.</title>
        <authorList>
            <person name="Burkartova K."/>
            <person name="Ridl J."/>
            <person name="Pajer P."/>
            <person name="Falteisek L."/>
        </authorList>
    </citation>
    <scope>NUCLEOTIDE SEQUENCE</scope>
    <source>
        <strain evidence="11">MI1III</strain>
    </source>
</reference>
<dbReference type="GO" id="GO:0015774">
    <property type="term" value="P:polysaccharide transport"/>
    <property type="evidence" value="ECO:0007669"/>
    <property type="project" value="UniProtKB-KW"/>
</dbReference>
<evidence type="ECO:0000256" key="1">
    <source>
        <dbReference type="ARBA" id="ARBA00004651"/>
    </source>
</evidence>
<keyword evidence="3 9" id="KW-0813">Transport</keyword>
<proteinExistence type="inferred from homology"/>